<feature type="domain" description="PilZ" evidence="1">
    <location>
        <begin position="97"/>
        <end position="177"/>
    </location>
</feature>
<reference evidence="3" key="1">
    <citation type="journal article" date="2024" name="Int. J. Syst. Evol. Microbiol.">
        <title>Methylomarinovum tepidoasis sp. nov., a moderately thermophilic methanotroph of the family Methylothermaceae isolated from a deep-sea hydrothermal field.</title>
        <authorList>
            <person name="Hirayama H."/>
            <person name="Takaki Y."/>
            <person name="Abe M."/>
            <person name="Miyazaki M."/>
            <person name="Uematsu K."/>
            <person name="Matsui Y."/>
            <person name="Takai K."/>
        </authorList>
    </citation>
    <scope>NUCLEOTIDE SEQUENCE [LARGE SCALE GENOMIC DNA]</scope>
    <source>
        <strain evidence="3">IT-9</strain>
    </source>
</reference>
<dbReference type="GO" id="GO:0035438">
    <property type="term" value="F:cyclic-di-GMP binding"/>
    <property type="evidence" value="ECO:0007669"/>
    <property type="project" value="InterPro"/>
</dbReference>
<evidence type="ECO:0000259" key="1">
    <source>
        <dbReference type="Pfam" id="PF07238"/>
    </source>
</evidence>
<name>A0AAU9BVI5_9GAMM</name>
<dbReference type="Gene3D" id="2.40.10.220">
    <property type="entry name" value="predicted glycosyltransferase like domains"/>
    <property type="match status" value="1"/>
</dbReference>
<dbReference type="Proteomes" id="UP001321825">
    <property type="component" value="Chromosome"/>
</dbReference>
<dbReference type="SUPFAM" id="SSF141371">
    <property type="entry name" value="PilZ domain-like"/>
    <property type="match status" value="1"/>
</dbReference>
<proteinExistence type="predicted"/>
<keyword evidence="3" id="KW-1185">Reference proteome</keyword>
<accession>A0AAU9BVI5</accession>
<protein>
    <recommendedName>
        <fullName evidence="1">PilZ domain-containing protein</fullName>
    </recommendedName>
</protein>
<dbReference type="RefSeq" id="WP_317705376.1">
    <property type="nucleotide sequence ID" value="NZ_AP024714.1"/>
</dbReference>
<dbReference type="EMBL" id="AP024714">
    <property type="protein sequence ID" value="BCX82998.1"/>
    <property type="molecule type" value="Genomic_DNA"/>
</dbReference>
<dbReference type="InterPro" id="IPR009875">
    <property type="entry name" value="PilZ_domain"/>
</dbReference>
<sequence length="194" mass="22140">METSEQLPERRRFFRVEDEIVLVYRPIAPDDMPPAEAFQNQLVDHFSLNSTLAYLTQESQAQLRRIERENPAVADYLKTLDRKIEVLAQAVMISHNHLADQPTHTVNLSAAGIAFTADQPLAEGDLLELKMVLPPSLVGIVTFGRVVYCTRQPEGWRVGVDFLSMREQDREVLIRHVVKRQLTLIRARKHSSEG</sequence>
<dbReference type="KEGG" id="mcau:MIT9_P2589"/>
<evidence type="ECO:0000313" key="2">
    <source>
        <dbReference type="EMBL" id="BCX82998.1"/>
    </source>
</evidence>
<gene>
    <name evidence="2" type="ORF">MIT9_P2589</name>
</gene>
<evidence type="ECO:0000313" key="3">
    <source>
        <dbReference type="Proteomes" id="UP001321825"/>
    </source>
</evidence>
<organism evidence="2 3">
    <name type="scientific">Methylomarinovum caldicuralii</name>
    <dbReference type="NCBI Taxonomy" id="438856"/>
    <lineage>
        <taxon>Bacteria</taxon>
        <taxon>Pseudomonadati</taxon>
        <taxon>Pseudomonadota</taxon>
        <taxon>Gammaproteobacteria</taxon>
        <taxon>Methylococcales</taxon>
        <taxon>Methylothermaceae</taxon>
        <taxon>Methylomarinovum</taxon>
    </lineage>
</organism>
<dbReference type="AlphaFoldDB" id="A0AAU9BVI5"/>
<dbReference type="Pfam" id="PF07238">
    <property type="entry name" value="PilZ"/>
    <property type="match status" value="1"/>
</dbReference>